<dbReference type="PRINTS" id="PR00439">
    <property type="entry name" value="11SGLOBULIN"/>
</dbReference>
<keyword evidence="4" id="KW-0758">Storage protein</keyword>
<dbReference type="InterPro" id="IPR014710">
    <property type="entry name" value="RmlC-like_jellyroll"/>
</dbReference>
<comment type="subunit">
    <text evidence="2">Hexamer; each subunit is composed of an acidic and a basic chain derived from a single precursor and linked by a disulfide bond.</text>
</comment>
<evidence type="ECO:0000313" key="10">
    <source>
        <dbReference type="EMBL" id="URE26685.1"/>
    </source>
</evidence>
<evidence type="ECO:0000256" key="6">
    <source>
        <dbReference type="ARBA" id="ARBA00023157"/>
    </source>
</evidence>
<dbReference type="InterPro" id="IPR006044">
    <property type="entry name" value="11S_seedstore_pln"/>
</dbReference>
<dbReference type="OrthoDB" id="2016041at2759"/>
<feature type="domain" description="Cupin type-1" evidence="9">
    <location>
        <begin position="644"/>
        <end position="793"/>
    </location>
</feature>
<evidence type="ECO:0000256" key="3">
    <source>
        <dbReference type="ARBA" id="ARBA00022729"/>
    </source>
</evidence>
<feature type="signal peptide" evidence="8">
    <location>
        <begin position="1"/>
        <end position="24"/>
    </location>
</feature>
<evidence type="ECO:0000256" key="8">
    <source>
        <dbReference type="SAM" id="SignalP"/>
    </source>
</evidence>
<dbReference type="InterPro" id="IPR050253">
    <property type="entry name" value="Seed_Storage-Functional"/>
</dbReference>
<evidence type="ECO:0000256" key="7">
    <source>
        <dbReference type="SAM" id="Phobius"/>
    </source>
</evidence>
<feature type="domain" description="Cupin type-1" evidence="9">
    <location>
        <begin position="155"/>
        <end position="280"/>
    </location>
</feature>
<keyword evidence="7" id="KW-1133">Transmembrane helix</keyword>
<comment type="similarity">
    <text evidence="1">Belongs to the 11S seed storage protein (globulins) family.</text>
</comment>
<dbReference type="InterPro" id="IPR011051">
    <property type="entry name" value="RmlC_Cupin_sf"/>
</dbReference>
<accession>A0A9E7H4L6</accession>
<dbReference type="FunFam" id="2.60.120.10:FF:000073">
    <property type="entry name" value="Glycinin G1"/>
    <property type="match status" value="1"/>
</dbReference>
<dbReference type="Proteomes" id="UP001055439">
    <property type="component" value="Chromosome 8"/>
</dbReference>
<keyword evidence="5" id="KW-0708">Seed storage protein</keyword>
<feature type="domain" description="Cupin type-1" evidence="9">
    <location>
        <begin position="374"/>
        <end position="582"/>
    </location>
</feature>
<evidence type="ECO:0000256" key="2">
    <source>
        <dbReference type="ARBA" id="ARBA00011818"/>
    </source>
</evidence>
<reference evidence="10" key="1">
    <citation type="submission" date="2022-05" db="EMBL/GenBank/DDBJ databases">
        <title>The Musa troglodytarum L. genome provides insights into the mechanism of non-climacteric behaviour and enrichment of carotenoids.</title>
        <authorList>
            <person name="Wang J."/>
        </authorList>
    </citation>
    <scope>NUCLEOTIDE SEQUENCE</scope>
    <source>
        <tissue evidence="10">Leaf</tissue>
    </source>
</reference>
<evidence type="ECO:0000256" key="4">
    <source>
        <dbReference type="ARBA" id="ARBA00022761"/>
    </source>
</evidence>
<evidence type="ECO:0000313" key="11">
    <source>
        <dbReference type="Proteomes" id="UP001055439"/>
    </source>
</evidence>
<name>A0A9E7H4L6_9LILI</name>
<dbReference type="GO" id="GO:0045735">
    <property type="term" value="F:nutrient reservoir activity"/>
    <property type="evidence" value="ECO:0007669"/>
    <property type="project" value="UniProtKB-KW"/>
</dbReference>
<dbReference type="CDD" id="cd02242">
    <property type="entry name" value="cupin_11S_legumin_N"/>
    <property type="match status" value="1"/>
</dbReference>
<dbReference type="EMBL" id="CP097510">
    <property type="protein sequence ID" value="URE26685.1"/>
    <property type="molecule type" value="Genomic_DNA"/>
</dbReference>
<dbReference type="CDD" id="cd02243">
    <property type="entry name" value="cupin_11S_legumin_C"/>
    <property type="match status" value="1"/>
</dbReference>
<dbReference type="Pfam" id="PF00190">
    <property type="entry name" value="Cupin_1"/>
    <property type="match status" value="4"/>
</dbReference>
<keyword evidence="3 8" id="KW-0732">Signal</keyword>
<organism evidence="10 11">
    <name type="scientific">Musa troglodytarum</name>
    <name type="common">fe'i banana</name>
    <dbReference type="NCBI Taxonomy" id="320322"/>
    <lineage>
        <taxon>Eukaryota</taxon>
        <taxon>Viridiplantae</taxon>
        <taxon>Streptophyta</taxon>
        <taxon>Embryophyta</taxon>
        <taxon>Tracheophyta</taxon>
        <taxon>Spermatophyta</taxon>
        <taxon>Magnoliopsida</taxon>
        <taxon>Liliopsida</taxon>
        <taxon>Zingiberales</taxon>
        <taxon>Musaceae</taxon>
        <taxon>Musa</taxon>
    </lineage>
</organism>
<keyword evidence="7" id="KW-0472">Membrane</keyword>
<sequence length="819" mass="91252">MATSASVVLSFSLCLLLLCHISRAQLGLGQLGAAMATSASVVLSFSLCLLLLCHISRAQLGLGQLGAGEPCARPLGLVSQCRIERLSALEPTRRVPSEAGFTEYFDQFNEQLQCAGVAVRRRTIQPRGLLLPSFSSAPRLVYIMQEAYCSMKIRQNIGDPSRADYFNPRAGRITTLNSQKLPILRFVQMSAVRALLRPNAIVSPHWNINAHSIIRVSQCRIEKLSALELTRRVPSEAGYTEYFDQFNEQLQCVGVAASRRTIQPRGLLLPTFSSAPRLVYIVQGSFMHTSCSLNMGNHWNSVPWLPRDVPILPANRTTMGAAMAASASVVLSFSLCLLLLCHISRAQLGLGQLGAGEPCARPLGLVSQCRIERLSALEPTRRVPSEAGFTEYFDQFNEQLQCAGVAVRRRTIQPRGLLLPSFSSAPRLVYIMQAARRSMVNAGRGIIGTVIPGCPETFQSFQQTEQQWEQGTGECRRFRDEHQRIHYFREGDIIALPAGVAYWSYNNGEAAVVAITTFDTSSSANQLDRQHREFLLAGRERLVEQGSQIEVRLPQIKGNNLLSGFELDPLAEALGVDRELVRKIQNPDDTRGEIVLVTSGLQVLQASRQSEQLAREREVRQECQEGRGCQSNVLEAYCTMKIRQNIGDPSRADYFNPRAGRITTLNSQKLPILRFVQMSAVRALLRPNAIRSPHWNVNAHSIVYALRGYSRVQVVGHRGQTVFVGELRQGQLLVVPQYFAMMFQAQRETFEWVSIKTNDNAMVNHFVGKTSALRGMPVEVLMNSYCISREEAMQLKFNRGNELALFTSKIEREAIRTSV</sequence>
<dbReference type="GO" id="GO:0048316">
    <property type="term" value="P:seed development"/>
    <property type="evidence" value="ECO:0007669"/>
    <property type="project" value="UniProtKB-ARBA"/>
</dbReference>
<dbReference type="InterPro" id="IPR006045">
    <property type="entry name" value="Cupin_1"/>
</dbReference>
<dbReference type="AlphaFoldDB" id="A0A9E7H4L6"/>
<dbReference type="Gene3D" id="2.60.120.10">
    <property type="entry name" value="Jelly Rolls"/>
    <property type="match status" value="5"/>
</dbReference>
<feature type="chain" id="PRO_5039352160" evidence="8">
    <location>
        <begin position="25"/>
        <end position="819"/>
    </location>
</feature>
<feature type="transmembrane region" description="Helical" evidence="7">
    <location>
        <begin position="321"/>
        <end position="340"/>
    </location>
</feature>
<evidence type="ECO:0000259" key="9">
    <source>
        <dbReference type="SMART" id="SM00835"/>
    </source>
</evidence>
<dbReference type="PANTHER" id="PTHR31189:SF35">
    <property type="entry name" value="12S SEED STORAGE PROTEIN CRB"/>
    <property type="match status" value="1"/>
</dbReference>
<keyword evidence="11" id="KW-1185">Reference proteome</keyword>
<keyword evidence="6" id="KW-1015">Disulfide bond</keyword>
<feature type="transmembrane region" description="Helical" evidence="7">
    <location>
        <begin position="34"/>
        <end position="55"/>
    </location>
</feature>
<dbReference type="PANTHER" id="PTHR31189">
    <property type="entry name" value="OS03G0336100 PROTEIN-RELATED"/>
    <property type="match status" value="1"/>
</dbReference>
<evidence type="ECO:0000256" key="5">
    <source>
        <dbReference type="ARBA" id="ARBA00023129"/>
    </source>
</evidence>
<proteinExistence type="inferred from homology"/>
<keyword evidence="7" id="KW-0812">Transmembrane</keyword>
<dbReference type="SUPFAM" id="SSF51182">
    <property type="entry name" value="RmlC-like cupins"/>
    <property type="match status" value="3"/>
</dbReference>
<dbReference type="SMART" id="SM00835">
    <property type="entry name" value="Cupin_1"/>
    <property type="match status" value="3"/>
</dbReference>
<gene>
    <name evidence="10" type="ORF">MUK42_12952</name>
</gene>
<evidence type="ECO:0000256" key="1">
    <source>
        <dbReference type="ARBA" id="ARBA00007178"/>
    </source>
</evidence>
<protein>
    <submittedName>
        <fullName evidence="10">Glutelin</fullName>
    </submittedName>
</protein>